<evidence type="ECO:0000256" key="5">
    <source>
        <dbReference type="ARBA" id="ARBA00023136"/>
    </source>
</evidence>
<feature type="transmembrane region" description="Helical" evidence="6">
    <location>
        <begin position="24"/>
        <end position="42"/>
    </location>
</feature>
<feature type="transmembrane region" description="Helical" evidence="6">
    <location>
        <begin position="49"/>
        <end position="68"/>
    </location>
</feature>
<feature type="domain" description="ABC transmembrane type-1" evidence="7">
    <location>
        <begin position="18"/>
        <end position="199"/>
    </location>
</feature>
<dbReference type="PANTHER" id="PTHR30177:SF4">
    <property type="entry name" value="OSMOPROTECTANT IMPORT PERMEASE PROTEIN OSMW"/>
    <property type="match status" value="1"/>
</dbReference>
<dbReference type="InterPro" id="IPR035906">
    <property type="entry name" value="MetI-like_sf"/>
</dbReference>
<name>A0A934KGN9_9BACT</name>
<dbReference type="GO" id="GO:0055085">
    <property type="term" value="P:transmembrane transport"/>
    <property type="evidence" value="ECO:0007669"/>
    <property type="project" value="InterPro"/>
</dbReference>
<dbReference type="InterPro" id="IPR051204">
    <property type="entry name" value="ABC_transp_perm/SBD"/>
</dbReference>
<dbReference type="Gene3D" id="1.10.3720.10">
    <property type="entry name" value="MetI-like"/>
    <property type="match status" value="1"/>
</dbReference>
<dbReference type="InterPro" id="IPR000515">
    <property type="entry name" value="MetI-like"/>
</dbReference>
<keyword evidence="5 6" id="KW-0472">Membrane</keyword>
<dbReference type="GO" id="GO:0005886">
    <property type="term" value="C:plasma membrane"/>
    <property type="evidence" value="ECO:0007669"/>
    <property type="project" value="UniProtKB-SubCell"/>
</dbReference>
<proteinExistence type="inferred from homology"/>
<dbReference type="EMBL" id="JAEKNN010000058">
    <property type="protein sequence ID" value="MBJ7610244.1"/>
    <property type="molecule type" value="Genomic_DNA"/>
</dbReference>
<feature type="transmembrane region" description="Helical" evidence="6">
    <location>
        <begin position="132"/>
        <end position="160"/>
    </location>
</feature>
<keyword evidence="3 6" id="KW-0812">Transmembrane</keyword>
<comment type="subcellular location">
    <subcellularLocation>
        <location evidence="6">Cell membrane</location>
        <topology evidence="6">Multi-pass membrane protein</topology>
    </subcellularLocation>
    <subcellularLocation>
        <location evidence="1">Membrane</location>
        <topology evidence="1">Multi-pass membrane protein</topology>
    </subcellularLocation>
</comment>
<comment type="caution">
    <text evidence="8">The sequence shown here is derived from an EMBL/GenBank/DDBJ whole genome shotgun (WGS) entry which is preliminary data.</text>
</comment>
<evidence type="ECO:0000256" key="6">
    <source>
        <dbReference type="RuleBase" id="RU363032"/>
    </source>
</evidence>
<evidence type="ECO:0000313" key="9">
    <source>
        <dbReference type="Proteomes" id="UP000614410"/>
    </source>
</evidence>
<dbReference type="SUPFAM" id="SSF161098">
    <property type="entry name" value="MetI-like"/>
    <property type="match status" value="1"/>
</dbReference>
<organism evidence="8 9">
    <name type="scientific">Candidatus Amunia macphersoniae</name>
    <dbReference type="NCBI Taxonomy" id="3127014"/>
    <lineage>
        <taxon>Bacteria</taxon>
        <taxon>Bacillati</taxon>
        <taxon>Candidatus Dormiibacterota</taxon>
        <taxon>Candidatus Dormibacteria</taxon>
        <taxon>Candidatus Aeolococcales</taxon>
        <taxon>Candidatus Aeolococcaceae</taxon>
        <taxon>Candidatus Amunia</taxon>
    </lineage>
</organism>
<dbReference type="GO" id="GO:0031460">
    <property type="term" value="P:glycine betaine transport"/>
    <property type="evidence" value="ECO:0007669"/>
    <property type="project" value="TreeGrafter"/>
</dbReference>
<dbReference type="Proteomes" id="UP000614410">
    <property type="component" value="Unassembled WGS sequence"/>
</dbReference>
<dbReference type="Pfam" id="PF00528">
    <property type="entry name" value="BPD_transp_1"/>
    <property type="match status" value="1"/>
</dbReference>
<evidence type="ECO:0000256" key="3">
    <source>
        <dbReference type="ARBA" id="ARBA00022692"/>
    </source>
</evidence>
<feature type="transmembrane region" description="Helical" evidence="6">
    <location>
        <begin position="74"/>
        <end position="93"/>
    </location>
</feature>
<sequence length="216" mass="22154">MSTLRYIVDNWDTLRPQVLDHLKIVGICVLVAAAAGLLLGIVAARSDRFAAFILALTSIILTVPSFALFGLLSIWVGLGDPPVIVGLILYALLPIVRNTREGIVAVDAAVAEAARGMGMTSLQVLARVELPLAVPVILAGLRQATVMVVAIATVGAAVGANDLGQPIFAALTRDTGTLEQVLAGVLPVALIGIVADVVLAAAQRGLSKGRVAVAAT</sequence>
<feature type="transmembrane region" description="Helical" evidence="6">
    <location>
        <begin position="180"/>
        <end position="202"/>
    </location>
</feature>
<keyword evidence="2 6" id="KW-0813">Transport</keyword>
<keyword evidence="4 6" id="KW-1133">Transmembrane helix</keyword>
<evidence type="ECO:0000256" key="1">
    <source>
        <dbReference type="ARBA" id="ARBA00004141"/>
    </source>
</evidence>
<evidence type="ECO:0000259" key="7">
    <source>
        <dbReference type="PROSITE" id="PS50928"/>
    </source>
</evidence>
<dbReference type="FunFam" id="1.10.3720.10:FF:000001">
    <property type="entry name" value="Glycine betaine ABC transporter, permease"/>
    <property type="match status" value="1"/>
</dbReference>
<accession>A0A934KGN9</accession>
<evidence type="ECO:0000256" key="4">
    <source>
        <dbReference type="ARBA" id="ARBA00022989"/>
    </source>
</evidence>
<dbReference type="AlphaFoldDB" id="A0A934KGN9"/>
<evidence type="ECO:0000256" key="2">
    <source>
        <dbReference type="ARBA" id="ARBA00022448"/>
    </source>
</evidence>
<comment type="similarity">
    <text evidence="6">Belongs to the binding-protein-dependent transport system permease family.</text>
</comment>
<reference evidence="8 9" key="1">
    <citation type="submission" date="2020-10" db="EMBL/GenBank/DDBJ databases">
        <title>Ca. Dormibacterota MAGs.</title>
        <authorList>
            <person name="Montgomery K."/>
        </authorList>
    </citation>
    <scope>NUCLEOTIDE SEQUENCE [LARGE SCALE GENOMIC DNA]</scope>
    <source>
        <strain evidence="8">Mitchell_Peninsula_5</strain>
    </source>
</reference>
<dbReference type="PANTHER" id="PTHR30177">
    <property type="entry name" value="GLYCINE BETAINE/L-PROLINE TRANSPORT SYSTEM PERMEASE PROTEIN PROW"/>
    <property type="match status" value="1"/>
</dbReference>
<evidence type="ECO:0000313" key="8">
    <source>
        <dbReference type="EMBL" id="MBJ7610244.1"/>
    </source>
</evidence>
<dbReference type="CDD" id="cd06261">
    <property type="entry name" value="TM_PBP2"/>
    <property type="match status" value="1"/>
</dbReference>
<protein>
    <submittedName>
        <fullName evidence="8">ABC transporter permease</fullName>
    </submittedName>
</protein>
<dbReference type="PROSITE" id="PS50928">
    <property type="entry name" value="ABC_TM1"/>
    <property type="match status" value="1"/>
</dbReference>
<gene>
    <name evidence="8" type="ORF">JF887_12555</name>
</gene>